<evidence type="ECO:0000256" key="2">
    <source>
        <dbReference type="PROSITE-ProRule" id="PRU01248"/>
    </source>
</evidence>
<feature type="domain" description="Core-binding (CB)" evidence="3">
    <location>
        <begin position="1"/>
        <end position="78"/>
    </location>
</feature>
<keyword evidence="5" id="KW-1185">Reference proteome</keyword>
<name>A0AAE3GUW6_9CYAN</name>
<dbReference type="AlphaFoldDB" id="A0AAE3GUW6"/>
<sequence>MNLAALATEFLERQGLGSSTVRSYESTMIPLLQQYGRWSIEIIDRQLLVAYLDGLTDLSYTTHRRHQTVIAALFNFAVNLGYLQSNPIAGLPRRKPLREHGEHGTDEIVRYLTPHQLSLLYGVIKNLMFVRCAGALTAY</sequence>
<keyword evidence="1 2" id="KW-0238">DNA-binding</keyword>
<dbReference type="Gene3D" id="1.10.150.130">
    <property type="match status" value="1"/>
</dbReference>
<gene>
    <name evidence="4" type="ORF">NJ959_22035</name>
</gene>
<evidence type="ECO:0000259" key="3">
    <source>
        <dbReference type="PROSITE" id="PS51900"/>
    </source>
</evidence>
<organism evidence="4 5">
    <name type="scientific">Limnofasciculus baicalensis BBK-W-15</name>
    <dbReference type="NCBI Taxonomy" id="2699891"/>
    <lineage>
        <taxon>Bacteria</taxon>
        <taxon>Bacillati</taxon>
        <taxon>Cyanobacteriota</taxon>
        <taxon>Cyanophyceae</taxon>
        <taxon>Coleofasciculales</taxon>
        <taxon>Coleofasciculaceae</taxon>
        <taxon>Limnofasciculus</taxon>
        <taxon>Limnofasciculus baicalensis</taxon>
    </lineage>
</organism>
<evidence type="ECO:0000313" key="5">
    <source>
        <dbReference type="Proteomes" id="UP001204953"/>
    </source>
</evidence>
<comment type="caution">
    <text evidence="4">The sequence shown here is derived from an EMBL/GenBank/DDBJ whole genome shotgun (WGS) entry which is preliminary data.</text>
</comment>
<dbReference type="Proteomes" id="UP001204953">
    <property type="component" value="Unassembled WGS sequence"/>
</dbReference>
<evidence type="ECO:0000313" key="4">
    <source>
        <dbReference type="EMBL" id="MCP2731110.1"/>
    </source>
</evidence>
<dbReference type="GO" id="GO:0003677">
    <property type="term" value="F:DNA binding"/>
    <property type="evidence" value="ECO:0007669"/>
    <property type="project" value="UniProtKB-UniRule"/>
</dbReference>
<dbReference type="EMBL" id="JAMZMM010000282">
    <property type="protein sequence ID" value="MCP2731110.1"/>
    <property type="molecule type" value="Genomic_DNA"/>
</dbReference>
<protein>
    <submittedName>
        <fullName evidence="4">Phage integrase N-terminal SAM-like domain-containing protein</fullName>
    </submittedName>
</protein>
<accession>A0AAE3GUW6</accession>
<evidence type="ECO:0000256" key="1">
    <source>
        <dbReference type="ARBA" id="ARBA00023125"/>
    </source>
</evidence>
<proteinExistence type="predicted"/>
<reference evidence="4" key="1">
    <citation type="submission" date="2022-06" db="EMBL/GenBank/DDBJ databases">
        <title>New cyanobacteria of genus Symplocastrum in benthos of Lake Baikal.</title>
        <authorList>
            <person name="Sorokovikova E."/>
            <person name="Tikhonova I."/>
            <person name="Krasnopeev A."/>
            <person name="Evseev P."/>
            <person name="Gladkikh A."/>
            <person name="Belykh O."/>
        </authorList>
    </citation>
    <scope>NUCLEOTIDE SEQUENCE</scope>
    <source>
        <strain evidence="4">BBK-W-15</strain>
    </source>
</reference>
<dbReference type="InterPro" id="IPR011010">
    <property type="entry name" value="DNA_brk_join_enz"/>
</dbReference>
<dbReference type="InterPro" id="IPR010998">
    <property type="entry name" value="Integrase_recombinase_N"/>
</dbReference>
<dbReference type="SUPFAM" id="SSF56349">
    <property type="entry name" value="DNA breaking-rejoining enzymes"/>
    <property type="match status" value="1"/>
</dbReference>
<dbReference type="InterPro" id="IPR044068">
    <property type="entry name" value="CB"/>
</dbReference>
<dbReference type="PROSITE" id="PS51900">
    <property type="entry name" value="CB"/>
    <property type="match status" value="1"/>
</dbReference>